<organism evidence="15 16">
    <name type="scientific">Hydrogeniiclostridium mannosilyticum</name>
    <dbReference type="NCBI Taxonomy" id="2764322"/>
    <lineage>
        <taxon>Bacteria</taxon>
        <taxon>Bacillati</taxon>
        <taxon>Bacillota</taxon>
        <taxon>Clostridia</taxon>
        <taxon>Eubacteriales</taxon>
        <taxon>Acutalibacteraceae</taxon>
        <taxon>Hydrogeniiclostridium</taxon>
    </lineage>
</organism>
<evidence type="ECO:0000256" key="12">
    <source>
        <dbReference type="ARBA" id="ARBA00047283"/>
    </source>
</evidence>
<dbReference type="InterPro" id="IPR023267">
    <property type="entry name" value="RCMT"/>
</dbReference>
<evidence type="ECO:0000256" key="5">
    <source>
        <dbReference type="ARBA" id="ARBA00022552"/>
    </source>
</evidence>
<dbReference type="EMBL" id="QLYR01000005">
    <property type="protein sequence ID" value="RAQ28549.1"/>
    <property type="molecule type" value="Genomic_DNA"/>
</dbReference>
<dbReference type="GO" id="GO:0005737">
    <property type="term" value="C:cytoplasm"/>
    <property type="evidence" value="ECO:0007669"/>
    <property type="project" value="UniProtKB-SubCell"/>
</dbReference>
<dbReference type="AlphaFoldDB" id="A0A328UB56"/>
<dbReference type="InterPro" id="IPR006027">
    <property type="entry name" value="NusB_RsmB_TIM44"/>
</dbReference>
<dbReference type="Proteomes" id="UP000249377">
    <property type="component" value="Unassembled WGS sequence"/>
</dbReference>
<comment type="similarity">
    <text evidence="13">Belongs to the class I-like SAM-binding methyltransferase superfamily. RsmB/NOP family.</text>
</comment>
<feature type="binding site" evidence="13">
    <location>
        <position position="311"/>
    </location>
    <ligand>
        <name>S-adenosyl-L-methionine</name>
        <dbReference type="ChEBI" id="CHEBI:59789"/>
    </ligand>
</feature>
<dbReference type="PROSITE" id="PS51686">
    <property type="entry name" value="SAM_MT_RSMB_NOP"/>
    <property type="match status" value="1"/>
</dbReference>
<dbReference type="GO" id="GO:0003723">
    <property type="term" value="F:RNA binding"/>
    <property type="evidence" value="ECO:0007669"/>
    <property type="project" value="UniProtKB-UniRule"/>
</dbReference>
<keyword evidence="6 13" id="KW-0489">Methyltransferase</keyword>
<evidence type="ECO:0000256" key="8">
    <source>
        <dbReference type="ARBA" id="ARBA00022691"/>
    </source>
</evidence>
<keyword evidence="8 13" id="KW-0949">S-adenosyl-L-methionine</keyword>
<evidence type="ECO:0000313" key="15">
    <source>
        <dbReference type="EMBL" id="RAQ28549.1"/>
    </source>
</evidence>
<feature type="active site" description="Nucleophile" evidence="13">
    <location>
        <position position="380"/>
    </location>
</feature>
<sequence>MDARAVALEALLRVEMNKSYSNIVLNKLLQQYQLSGREASLASALFYGVLEKRITLDYVISQFSKIKCKKMSNIVLEILRMGVYQILFMDKIPDSAAVNAAVDLSKQKKVVKASGFINAVLRNLIRAQDHICWPDPQQDPLLYWSVLYSCPLWLVQHFISAYGRNITEKILVALEAHSPLYIRANTTKGSVVSIEEDLNQLSVKASGVTAVPDALSLTNSGAIEQNFCYQNGLFHVQDLSSQLCCLLLAPKSGETIVDVCAAPGGKSFTMAELMENQGKIYAFDQSPAKVRLIEAGAERLGLSIIQAGIRDAQHDLEFAVQADRVLCDAPCSGLGIIRRKPEIRYKDKNFLADFPALQYEILCNSARLVKKGGLLFYSTCTLNPEENGAVAERFLREHPDYAAAGLDLPKGWRRGIEEPANQWTLFPCLNGPDGFFMAAFRRS</sequence>
<comment type="caution">
    <text evidence="15">The sequence shown here is derived from an EMBL/GenBank/DDBJ whole genome shotgun (WGS) entry which is preliminary data.</text>
</comment>
<evidence type="ECO:0000313" key="16">
    <source>
        <dbReference type="Proteomes" id="UP000249377"/>
    </source>
</evidence>
<dbReference type="Gene3D" id="1.10.940.10">
    <property type="entry name" value="NusB-like"/>
    <property type="match status" value="1"/>
</dbReference>
<dbReference type="Pfam" id="PF01189">
    <property type="entry name" value="Methyltr_RsmB-F"/>
    <property type="match status" value="1"/>
</dbReference>
<gene>
    <name evidence="15" type="ORF">DPQ25_09150</name>
</gene>
<dbReference type="PRINTS" id="PR02008">
    <property type="entry name" value="RCMTFAMILY"/>
</dbReference>
<dbReference type="Gene3D" id="3.40.50.150">
    <property type="entry name" value="Vaccinia Virus protein VP39"/>
    <property type="match status" value="1"/>
</dbReference>
<dbReference type="InterPro" id="IPR035926">
    <property type="entry name" value="NusB-like_sf"/>
</dbReference>
<dbReference type="Pfam" id="PF01029">
    <property type="entry name" value="NusB"/>
    <property type="match status" value="1"/>
</dbReference>
<dbReference type="NCBIfam" id="NF011494">
    <property type="entry name" value="PRK14902.1"/>
    <property type="match status" value="1"/>
</dbReference>
<feature type="binding site" evidence="13">
    <location>
        <begin position="260"/>
        <end position="266"/>
    </location>
    <ligand>
        <name>S-adenosyl-L-methionine</name>
        <dbReference type="ChEBI" id="CHEBI:59789"/>
    </ligand>
</feature>
<evidence type="ECO:0000256" key="3">
    <source>
        <dbReference type="ARBA" id="ARBA00012140"/>
    </source>
</evidence>
<comment type="subcellular location">
    <subcellularLocation>
        <location evidence="2">Cytoplasm</location>
    </subcellularLocation>
</comment>
<dbReference type="GO" id="GO:0008649">
    <property type="term" value="F:rRNA methyltransferase activity"/>
    <property type="evidence" value="ECO:0007669"/>
    <property type="project" value="InterPro"/>
</dbReference>
<dbReference type="InterPro" id="IPR049560">
    <property type="entry name" value="MeTrfase_RsmB-F_NOP2_cat"/>
</dbReference>
<evidence type="ECO:0000256" key="7">
    <source>
        <dbReference type="ARBA" id="ARBA00022679"/>
    </source>
</evidence>
<dbReference type="InterPro" id="IPR029063">
    <property type="entry name" value="SAM-dependent_MTases_sf"/>
</dbReference>
<keyword evidence="7 13" id="KW-0808">Transferase</keyword>
<proteinExistence type="inferred from homology"/>
<dbReference type="NCBIfam" id="TIGR00563">
    <property type="entry name" value="rsmB"/>
    <property type="match status" value="1"/>
</dbReference>
<dbReference type="SUPFAM" id="SSF48013">
    <property type="entry name" value="NusB-like"/>
    <property type="match status" value="1"/>
</dbReference>
<protein>
    <recommendedName>
        <fullName evidence="3">16S rRNA (cytosine(967)-C(5))-methyltransferase</fullName>
        <ecNumber evidence="3">2.1.1.176</ecNumber>
    </recommendedName>
    <alternativeName>
        <fullName evidence="10">16S rRNA m5C967 methyltransferase</fullName>
    </alternativeName>
    <alternativeName>
        <fullName evidence="11">rRNA (cytosine-C(5)-)-methyltransferase RsmB</fullName>
    </alternativeName>
</protein>
<evidence type="ECO:0000256" key="11">
    <source>
        <dbReference type="ARBA" id="ARBA00031088"/>
    </source>
</evidence>
<evidence type="ECO:0000256" key="10">
    <source>
        <dbReference type="ARBA" id="ARBA00030399"/>
    </source>
</evidence>
<keyword evidence="5" id="KW-0698">rRNA processing</keyword>
<dbReference type="CDD" id="cd02440">
    <property type="entry name" value="AdoMet_MTases"/>
    <property type="match status" value="1"/>
</dbReference>
<feature type="domain" description="SAM-dependent MTase RsmB/NOP-type" evidence="14">
    <location>
        <begin position="170"/>
        <end position="443"/>
    </location>
</feature>
<keyword evidence="16" id="KW-1185">Reference proteome</keyword>
<keyword evidence="9 13" id="KW-0694">RNA-binding</keyword>
<evidence type="ECO:0000256" key="13">
    <source>
        <dbReference type="PROSITE-ProRule" id="PRU01023"/>
    </source>
</evidence>
<feature type="binding site" evidence="13">
    <location>
        <position position="328"/>
    </location>
    <ligand>
        <name>S-adenosyl-L-methionine</name>
        <dbReference type="ChEBI" id="CHEBI:59789"/>
    </ligand>
</feature>
<comment type="catalytic activity">
    <reaction evidence="12">
        <text>cytidine(967) in 16S rRNA + S-adenosyl-L-methionine = 5-methylcytidine(967) in 16S rRNA + S-adenosyl-L-homocysteine + H(+)</text>
        <dbReference type="Rhea" id="RHEA:42748"/>
        <dbReference type="Rhea" id="RHEA-COMP:10219"/>
        <dbReference type="Rhea" id="RHEA-COMP:10220"/>
        <dbReference type="ChEBI" id="CHEBI:15378"/>
        <dbReference type="ChEBI" id="CHEBI:57856"/>
        <dbReference type="ChEBI" id="CHEBI:59789"/>
        <dbReference type="ChEBI" id="CHEBI:74483"/>
        <dbReference type="ChEBI" id="CHEBI:82748"/>
        <dbReference type="EC" id="2.1.1.176"/>
    </reaction>
</comment>
<dbReference type="PANTHER" id="PTHR22807:SF53">
    <property type="entry name" value="RIBOSOMAL RNA SMALL SUBUNIT METHYLTRANSFERASE B-RELATED"/>
    <property type="match status" value="1"/>
</dbReference>
<comment type="function">
    <text evidence="1">Specifically methylates the cytosine at position 967 (m5C967) of 16S rRNA.</text>
</comment>
<dbReference type="InterPro" id="IPR001678">
    <property type="entry name" value="MeTrfase_RsmB-F_NOP2_dom"/>
</dbReference>
<reference evidence="15 16" key="1">
    <citation type="submission" date="2018-06" db="EMBL/GenBank/DDBJ databases">
        <title>Noncontiguous genome sequence of Ruminococcaceae bacterium ASD2818.</title>
        <authorList>
            <person name="Chaplin A.V."/>
            <person name="Sokolova S.R."/>
            <person name="Kochetkova T.O."/>
            <person name="Goltsov A.Y."/>
            <person name="Trofimov D.Y."/>
            <person name="Efimov B.A."/>
        </authorList>
    </citation>
    <scope>NUCLEOTIDE SEQUENCE [LARGE SCALE GENOMIC DNA]</scope>
    <source>
        <strain evidence="15 16">ASD2818</strain>
    </source>
</reference>
<name>A0A328UB56_9FIRM</name>
<dbReference type="EC" id="2.1.1.176" evidence="3"/>
<dbReference type="PANTHER" id="PTHR22807">
    <property type="entry name" value="NOP2 YEAST -RELATED NOL1/NOP2/FMU SUN DOMAIN-CONTAINING"/>
    <property type="match status" value="1"/>
</dbReference>
<dbReference type="SUPFAM" id="SSF53335">
    <property type="entry name" value="S-adenosyl-L-methionine-dependent methyltransferases"/>
    <property type="match status" value="1"/>
</dbReference>
<evidence type="ECO:0000256" key="1">
    <source>
        <dbReference type="ARBA" id="ARBA00002724"/>
    </source>
</evidence>
<feature type="binding site" evidence="13">
    <location>
        <position position="284"/>
    </location>
    <ligand>
        <name>S-adenosyl-L-methionine</name>
        <dbReference type="ChEBI" id="CHEBI:59789"/>
    </ligand>
</feature>
<dbReference type="Gene3D" id="3.30.70.1170">
    <property type="entry name" value="Sun protein, domain 3"/>
    <property type="match status" value="1"/>
</dbReference>
<evidence type="ECO:0000259" key="14">
    <source>
        <dbReference type="PROSITE" id="PS51686"/>
    </source>
</evidence>
<dbReference type="InterPro" id="IPR054728">
    <property type="entry name" value="RsmB-like_ferredoxin"/>
</dbReference>
<evidence type="ECO:0000256" key="2">
    <source>
        <dbReference type="ARBA" id="ARBA00004496"/>
    </source>
</evidence>
<dbReference type="GO" id="GO:0006355">
    <property type="term" value="P:regulation of DNA-templated transcription"/>
    <property type="evidence" value="ECO:0007669"/>
    <property type="project" value="InterPro"/>
</dbReference>
<keyword evidence="4" id="KW-0963">Cytoplasm</keyword>
<evidence type="ECO:0000256" key="9">
    <source>
        <dbReference type="ARBA" id="ARBA00022884"/>
    </source>
</evidence>
<dbReference type="InterPro" id="IPR004573">
    <property type="entry name" value="rRNA_ssu_MeTfrase_B"/>
</dbReference>
<evidence type="ECO:0000256" key="6">
    <source>
        <dbReference type="ARBA" id="ARBA00022603"/>
    </source>
</evidence>
<evidence type="ECO:0000256" key="4">
    <source>
        <dbReference type="ARBA" id="ARBA00022490"/>
    </source>
</evidence>
<dbReference type="Pfam" id="PF22458">
    <property type="entry name" value="RsmF-B_ferredox"/>
    <property type="match status" value="1"/>
</dbReference>
<accession>A0A328UB56</accession>